<dbReference type="Gene3D" id="2.60.40.10">
    <property type="entry name" value="Immunoglobulins"/>
    <property type="match status" value="1"/>
</dbReference>
<feature type="region of interest" description="Disordered" evidence="3">
    <location>
        <begin position="865"/>
        <end position="981"/>
    </location>
</feature>
<proteinExistence type="predicted"/>
<dbReference type="PANTHER" id="PTHR31149">
    <property type="entry name" value="EXPRESSED PROTEIN"/>
    <property type="match status" value="1"/>
</dbReference>
<evidence type="ECO:0000259" key="5">
    <source>
        <dbReference type="Pfam" id="PF23197"/>
    </source>
</evidence>
<feature type="compositionally biased region" description="Low complexity" evidence="3">
    <location>
        <begin position="962"/>
        <end position="981"/>
    </location>
</feature>
<dbReference type="FunFam" id="3.80.10.10:FF:000929">
    <property type="entry name" value="AIR9 protein"/>
    <property type="match status" value="1"/>
</dbReference>
<dbReference type="STRING" id="185431.Q380Y7"/>
<dbReference type="InterPro" id="IPR032640">
    <property type="entry name" value="AMPK1_CBM"/>
</dbReference>
<sequence length="1004" mass="110120">MSASAIRRAGPFSNVKPSGLVMNRKDIRSARELTQANYATEYLYLRENELTDFDIDITMEHLRVLDLSINEIGSVDFLRKTPYLRHLYLSGNKIEHLHGISNFSSLETLCLSDNAINSFEGLEKLPNLRVLSLNFNKISSFKHYGKFPSLHTLNLVGNPLTEVPSYRSMAIAINNSNLVSIDGHPVTAEERAALEHYQGKIGYCIADGFVVDGDNVEESADAFLLKLQRAREKSKCLQLCSIRLVPDDESRNVLTEGVPVRLSCCMQDVRSYEQRTEDIFHSRYLYPVTFKVSGEATEVFVVGSMNNWADPIELERCEEEGEIYFHTTLYLPAGDYEYRYIVDGVEIVPESNGVLSKHKQGYCYLYKVTELTQSDDEKDTILHIRWMRSTQNNFYEVIEDNNTLTYTPTVSDVGCCLRAEVLAYIDGVFSFLYFDISAPIVAGPPTCPHLEIKGKATEGHVLLAEADYSGGIEGNSSLNWFRITPDNEEISIDVNDPWAGYKLTSKDVDCRIKVEFTPMRNDWVAGEPKSAITGPVAAGPPECESIKIIGNLIQESDLEVEVVYSGGTEGESYYQWLRKDDNSEEYFPIEGENSTRYVPTLEDVGKCLAVEYTPVNKLGEEGKTCLCVLEKPIEPSPPEIRDLRITGELVEQHVLTLEYQYTGGHAGAHMIQWFRRDRQDRRAKVGRPNTATLALTRREVDCTIEVTVTPVRFDGVQGRAVRATSECAVSAGIPQTNFLNVVGDPVVGSTLELEVEYFGGEAGEPIIEWAREVPLTEEFEVIDTGVRTYRVQEEDQGKMIRVTYTPVRKDGMQGEAKSRIVQVPHGDDGGETTRLRGADDLHVDPASLNAADAVTTAEIAAAELGAAGGEEDAEKPTDAAADEDAEKSTEAAADEDAEKSTEAAADEGAEKSTEAAADEGAEKSTEAAADEGAEKSTEAAADEDAEKPTDANPSAEAAVRLDASSTDETSTSAPAPMPGAAQALAAALNSVTSSAASTTRTDGA</sequence>
<gene>
    <name evidence="6" type="ORF">Tb11.01.8770</name>
</gene>
<dbReference type="Proteomes" id="UP000008524">
    <property type="component" value="Chromosome 11"/>
</dbReference>
<dbReference type="SUPFAM" id="SSF81296">
    <property type="entry name" value="E set domains"/>
    <property type="match status" value="1"/>
</dbReference>
<reference evidence="6 7" key="1">
    <citation type="journal article" date="2005" name="Science">
        <title>Comparative genomics of trypanosomatid parasitic protozoa.</title>
        <authorList>
            <person name="El-Sayed N.M."/>
            <person name="Myler P.J."/>
            <person name="Blandin G."/>
            <person name="Berriman M."/>
            <person name="Crabtree J."/>
            <person name="Aggarwal G."/>
            <person name="Caler E."/>
            <person name="Renauld H."/>
            <person name="Worthey E.A."/>
            <person name="Hertz-Fowler C."/>
            <person name="Ghedin E."/>
            <person name="Peacock C."/>
            <person name="Bartholomeu D.C."/>
            <person name="Haas B.J."/>
            <person name="Tran A.N."/>
            <person name="Wortman J.R."/>
            <person name="Alsmark U.C."/>
            <person name="Angiuoli S."/>
            <person name="Anupama A."/>
            <person name="Badger J."/>
            <person name="Bringaud F."/>
            <person name="Cadag E."/>
            <person name="Carlton J.M."/>
            <person name="Cerqueira G.C."/>
            <person name="Creasy T."/>
            <person name="Delcher A.L."/>
            <person name="Djikeng A."/>
            <person name="Embley T.M."/>
            <person name="Hauser C."/>
            <person name="Ivens A.C."/>
            <person name="Kummerfeld S.K."/>
            <person name="Pereira-Leal J.B."/>
            <person name="Nilsson D."/>
            <person name="Peterson J."/>
            <person name="Salzberg S.L."/>
            <person name="Shallom J."/>
            <person name="Silva J.C."/>
            <person name="Sundaram J."/>
            <person name="Westenberger S."/>
            <person name="White O."/>
            <person name="Melville S.E."/>
            <person name="Donelson J.E."/>
            <person name="Andersson B."/>
            <person name="Stuart K.D."/>
            <person name="Hall N."/>
        </authorList>
    </citation>
    <scope>NUCLEOTIDE SEQUENCE [LARGE SCALE GENOMIC DNA]</scope>
    <source>
        <strain evidence="6 7">927/4 GUTat10.1</strain>
    </source>
</reference>
<feature type="domain" description="AIR9-like A9" evidence="5">
    <location>
        <begin position="736"/>
        <end position="820"/>
    </location>
</feature>
<dbReference type="InParanoid" id="Q380Y7"/>
<evidence type="ECO:0000256" key="1">
    <source>
        <dbReference type="ARBA" id="ARBA00022614"/>
    </source>
</evidence>
<dbReference type="InterPro" id="IPR025875">
    <property type="entry name" value="Leu-rich_rpt_4"/>
</dbReference>
<feature type="domain" description="AIR9-like A9" evidence="5">
    <location>
        <begin position="542"/>
        <end position="626"/>
    </location>
</feature>
<dbReference type="Pfam" id="PF16561">
    <property type="entry name" value="AMPK1_CBM"/>
    <property type="match status" value="1"/>
</dbReference>
<evidence type="ECO:0000313" key="7">
    <source>
        <dbReference type="Proteomes" id="UP000008524"/>
    </source>
</evidence>
<dbReference type="InterPro" id="IPR014756">
    <property type="entry name" value="Ig_E-set"/>
</dbReference>
<keyword evidence="1" id="KW-0433">Leucine-rich repeat</keyword>
<dbReference type="RefSeq" id="XP_829756.1">
    <property type="nucleotide sequence ID" value="XM_824663.1"/>
</dbReference>
<feature type="domain" description="AMP-activated protein kinase glycogen-binding" evidence="4">
    <location>
        <begin position="286"/>
        <end position="351"/>
    </location>
</feature>
<reference evidence="6 7" key="2">
    <citation type="journal article" date="2005" name="Science">
        <title>The genome of the African trypanosome Trypanosoma brucei.</title>
        <authorList>
            <person name="Berriman M."/>
            <person name="Ghedin E."/>
            <person name="Hertz-Fowler C."/>
            <person name="Blandin G."/>
            <person name="Renauld H."/>
            <person name="Bartholomeu D.C."/>
            <person name="Lennard N.J."/>
            <person name="Caler E."/>
            <person name="Hamlin N.E."/>
            <person name="Haas B."/>
            <person name="Bohme U."/>
            <person name="Hannick L."/>
            <person name="Aslett M.A."/>
            <person name="Shallom J."/>
            <person name="Marcello L."/>
            <person name="Hou L."/>
            <person name="Wickstead B."/>
            <person name="Alsmark U.C."/>
            <person name="Arrowsmith C."/>
            <person name="Atkin R.J."/>
            <person name="Barron A.J."/>
            <person name="Bringaud F."/>
            <person name="Brooks K."/>
            <person name="Carrington M."/>
            <person name="Cherevach I."/>
            <person name="Chillingworth T.J."/>
            <person name="Churcher C."/>
            <person name="Clark L.N."/>
            <person name="Corton C.H."/>
            <person name="Cronin A."/>
            <person name="Davies R.M."/>
            <person name="Doggett J."/>
            <person name="Djikeng A."/>
            <person name="Feldblyum T."/>
            <person name="Field M.C."/>
            <person name="Fraser A."/>
            <person name="Goodhead I."/>
            <person name="Hance Z."/>
            <person name="Harper D."/>
            <person name="Harris B.R."/>
            <person name="Hauser H."/>
            <person name="Hostetler J."/>
            <person name="Ivens A."/>
            <person name="Jagels K."/>
            <person name="Johnson D."/>
            <person name="Johnson J."/>
            <person name="Jones K."/>
            <person name="Kerhornou A.X."/>
            <person name="Koo H."/>
            <person name="Larke N."/>
            <person name="Landfear S."/>
            <person name="Larkin C."/>
            <person name="Leech V."/>
            <person name="Line A."/>
            <person name="Lord A."/>
            <person name="Macleod A."/>
            <person name="Mooney P.J."/>
            <person name="Moule S."/>
            <person name="Martin D.M."/>
            <person name="Morgan G.W."/>
            <person name="Mungall K."/>
            <person name="Norbertczak H."/>
            <person name="Ormond D."/>
            <person name="Pai G."/>
            <person name="Peacock C.S."/>
            <person name="Peterson J."/>
            <person name="Quail M.A."/>
            <person name="Rabbinowitsch E."/>
            <person name="Rajandream M.A."/>
            <person name="Reitter C."/>
            <person name="Salzberg S.L."/>
            <person name="Sanders M."/>
            <person name="Schobel S."/>
            <person name="Sharp S."/>
            <person name="Simmonds M."/>
            <person name="Simpson A.J."/>
            <person name="Tallon L."/>
            <person name="Turner C.M."/>
            <person name="Tait A."/>
            <person name="Tivey A.R."/>
            <person name="Van Aken S."/>
            <person name="Walker D."/>
            <person name="Wanless D."/>
            <person name="Wang S."/>
            <person name="White B."/>
            <person name="White O."/>
            <person name="Whitehead S."/>
            <person name="Woodward J."/>
            <person name="Wortman J."/>
            <person name="Adams M.D."/>
            <person name="Embley T.M."/>
            <person name="Gull K."/>
            <person name="Ullu E."/>
            <person name="Barry J.D."/>
            <person name="Fairlamb A.H."/>
            <person name="Opperdoes F."/>
            <person name="Barrell B.G."/>
            <person name="Donelson J.E."/>
            <person name="Hall N."/>
            <person name="Fraser C.M."/>
            <person name="Melville S.E."/>
            <person name="El-Sayed N.M."/>
        </authorList>
    </citation>
    <scope>NUCLEOTIDE SEQUENCE [LARGE SCALE GENOMIC DNA]</scope>
    <source>
        <strain evidence="6 7">927/4 GUTat10.1</strain>
    </source>
</reference>
<dbReference type="Gene3D" id="2.60.40.2700">
    <property type="match status" value="1"/>
</dbReference>
<evidence type="ECO:0000256" key="2">
    <source>
        <dbReference type="ARBA" id="ARBA00022737"/>
    </source>
</evidence>
<dbReference type="SMART" id="SM00365">
    <property type="entry name" value="LRR_SD22"/>
    <property type="match status" value="3"/>
</dbReference>
<dbReference type="GO" id="GO:0030863">
    <property type="term" value="C:cortical cytoskeleton"/>
    <property type="evidence" value="ECO:0006056"/>
    <property type="project" value="Others"/>
</dbReference>
<dbReference type="Pfam" id="PF23197">
    <property type="entry name" value="IG_AIR9"/>
    <property type="match status" value="4"/>
</dbReference>
<keyword evidence="2" id="KW-0677">Repeat</keyword>
<dbReference type="FunFam" id="2.60.40.10:FF:002087">
    <property type="entry name" value="AIR9 protein"/>
    <property type="match status" value="1"/>
</dbReference>
<dbReference type="InterPro" id="IPR032675">
    <property type="entry name" value="LRR_dom_sf"/>
</dbReference>
<dbReference type="CDD" id="cd02859">
    <property type="entry name" value="E_set_AMPKbeta_like_N"/>
    <property type="match status" value="1"/>
</dbReference>
<keyword evidence="7" id="KW-1185">Reference proteome</keyword>
<evidence type="ECO:0000313" key="6">
    <source>
        <dbReference type="EMBL" id="EAN80644.1"/>
    </source>
</evidence>
<dbReference type="Pfam" id="PF12799">
    <property type="entry name" value="LRR_4"/>
    <property type="match status" value="1"/>
</dbReference>
<dbReference type="GeneID" id="3664589"/>
<dbReference type="AlphaFoldDB" id="Q380Y7"/>
<dbReference type="eggNOG" id="KOG0531">
    <property type="taxonomic scope" value="Eukaryota"/>
</dbReference>
<dbReference type="GO" id="GO:0005856">
    <property type="term" value="C:cytoskeleton"/>
    <property type="evidence" value="ECO:0000314"/>
    <property type="project" value="GeneDB"/>
</dbReference>
<evidence type="ECO:0000259" key="4">
    <source>
        <dbReference type="Pfam" id="PF16561"/>
    </source>
</evidence>
<dbReference type="InterPro" id="IPR001611">
    <property type="entry name" value="Leu-rich_rpt"/>
</dbReference>
<dbReference type="PROSITE" id="PS51450">
    <property type="entry name" value="LRR"/>
    <property type="match status" value="5"/>
</dbReference>
<protein>
    <submittedName>
        <fullName evidence="6">Uncharacterized protein</fullName>
    </submittedName>
</protein>
<dbReference type="InterPro" id="IPR056284">
    <property type="entry name" value="AIR9-like_A9"/>
</dbReference>
<organism evidence="6 7">
    <name type="scientific">Trypanosoma brucei brucei (strain 927/4 GUTat10.1)</name>
    <dbReference type="NCBI Taxonomy" id="185431"/>
    <lineage>
        <taxon>Eukaryota</taxon>
        <taxon>Discoba</taxon>
        <taxon>Euglenozoa</taxon>
        <taxon>Kinetoplastea</taxon>
        <taxon>Metakinetoplastina</taxon>
        <taxon>Trypanosomatida</taxon>
        <taxon>Trypanosomatidae</taxon>
        <taxon>Trypanosoma</taxon>
    </lineage>
</organism>
<dbReference type="InterPro" id="IPR013783">
    <property type="entry name" value="Ig-like_fold"/>
</dbReference>
<dbReference type="PANTHER" id="PTHR31149:SF11">
    <property type="entry name" value="187-KDA MICROTUBULE-ASSOCIATED PROTEIN AIR9"/>
    <property type="match status" value="1"/>
</dbReference>
<feature type="domain" description="AIR9-like A9" evidence="5">
    <location>
        <begin position="640"/>
        <end position="723"/>
    </location>
</feature>
<feature type="domain" description="AIR9-like A9" evidence="5">
    <location>
        <begin position="447"/>
        <end position="533"/>
    </location>
</feature>
<name>Q380Y7_TRYB2</name>
<dbReference type="PaxDb" id="5691-EAN80644"/>
<dbReference type="EMBL" id="CH464491">
    <property type="protein sequence ID" value="EAN80644.1"/>
    <property type="molecule type" value="Genomic_DNA"/>
</dbReference>
<evidence type="ECO:0000256" key="3">
    <source>
        <dbReference type="SAM" id="MobiDB-lite"/>
    </source>
</evidence>
<accession>Q380Y7</accession>
<dbReference type="OrthoDB" id="275495at2759"/>
<dbReference type="Gene3D" id="3.80.10.10">
    <property type="entry name" value="Ribonuclease Inhibitor"/>
    <property type="match status" value="2"/>
</dbReference>
<dbReference type="KEGG" id="tbr:Tb11.01.8770"/>
<dbReference type="SUPFAM" id="SSF52075">
    <property type="entry name" value="Outer arm dynein light chain 1"/>
    <property type="match status" value="1"/>
</dbReference>